<evidence type="ECO:0000256" key="2">
    <source>
        <dbReference type="ARBA" id="ARBA00022475"/>
    </source>
</evidence>
<proteinExistence type="predicted"/>
<dbReference type="GO" id="GO:0005886">
    <property type="term" value="C:plasma membrane"/>
    <property type="evidence" value="ECO:0007669"/>
    <property type="project" value="UniProtKB-SubCell"/>
</dbReference>
<keyword evidence="2" id="KW-1003">Cell membrane</keyword>
<evidence type="ECO:0000313" key="8">
    <source>
        <dbReference type="EMBL" id="GFE79957.1"/>
    </source>
</evidence>
<keyword evidence="5 6" id="KW-0472">Membrane</keyword>
<dbReference type="Pfam" id="PF00884">
    <property type="entry name" value="Sulfatase"/>
    <property type="match status" value="1"/>
</dbReference>
<sequence>MKSIQHQYDALAAPPAETVSNKVIAILAALVAVGYALLVSYLDPALPWPVSFSRAEPWTLVFLNLVPVLILHVALLIATRRLVLSCWLTVLALGALYFINYVKLKELATPLLPDDFRFLKAIGVNYTFFAQYLASSRLQLLFATGVLAITLLLYRERPIGSIKGGIRWGAAALTIILWSTLVQGSAPWKTVYYPGQLQFEPWAPRDSAARTGLIANMILLHWELRSGSGLPPSIDASIQQLRNYDLISPRPIAPTRTPLPDIIVVQSESLFDVSRLKGIDADVMPALRAAASRGWSGELQVPTFGGGTIRTEFEFLTALPLAALPQLRYPYLQLPRGEIPSIARELRSNGYRTLAIHPNGGAFWNRNHAFRALGFDRFLDADAFGGAERYGWYVSDASLVDRIIAEMRDDDQPQMIMAISIQNHGPYESVPLPEAVDARFLQTSLDAPAAHALETYMTLVRASDQAFARLLEFVETRQRDTILLVYGDHLPALNPVYAQLGFRDERRPEEQPVPWLLVDNRSRESRVQNGPAWLLPTLLIEKTRLATSQYFSVLTDLGFAEAESRVPFDVLKVLAQVQFAGRLEDCVANDPI</sequence>
<evidence type="ECO:0000256" key="5">
    <source>
        <dbReference type="ARBA" id="ARBA00023136"/>
    </source>
</evidence>
<evidence type="ECO:0000256" key="3">
    <source>
        <dbReference type="ARBA" id="ARBA00022692"/>
    </source>
</evidence>
<evidence type="ECO:0000259" key="7">
    <source>
        <dbReference type="Pfam" id="PF00884"/>
    </source>
</evidence>
<evidence type="ECO:0000313" key="9">
    <source>
        <dbReference type="Proteomes" id="UP000445000"/>
    </source>
</evidence>
<comment type="subcellular location">
    <subcellularLocation>
        <location evidence="1">Cell membrane</location>
        <topology evidence="1">Multi-pass membrane protein</topology>
    </subcellularLocation>
</comment>
<dbReference type="EMBL" id="BLJN01000002">
    <property type="protein sequence ID" value="GFE79957.1"/>
    <property type="molecule type" value="Genomic_DNA"/>
</dbReference>
<comment type="caution">
    <text evidence="8">The sequence shown here is derived from an EMBL/GenBank/DDBJ whole genome shotgun (WGS) entry which is preliminary data.</text>
</comment>
<keyword evidence="4 6" id="KW-1133">Transmembrane helix</keyword>
<organism evidence="8 9">
    <name type="scientific">Steroidobacter agaridevorans</name>
    <dbReference type="NCBI Taxonomy" id="2695856"/>
    <lineage>
        <taxon>Bacteria</taxon>
        <taxon>Pseudomonadati</taxon>
        <taxon>Pseudomonadota</taxon>
        <taxon>Gammaproteobacteria</taxon>
        <taxon>Steroidobacterales</taxon>
        <taxon>Steroidobacteraceae</taxon>
        <taxon>Steroidobacter</taxon>
    </lineage>
</organism>
<keyword evidence="3 6" id="KW-0812">Transmembrane</keyword>
<dbReference type="SUPFAM" id="SSF53649">
    <property type="entry name" value="Alkaline phosphatase-like"/>
    <property type="match status" value="1"/>
</dbReference>
<feature type="transmembrane region" description="Helical" evidence="6">
    <location>
        <begin position="21"/>
        <end position="38"/>
    </location>
</feature>
<dbReference type="AlphaFoldDB" id="A0A829Y9E3"/>
<feature type="transmembrane region" description="Helical" evidence="6">
    <location>
        <begin position="138"/>
        <end position="154"/>
    </location>
</feature>
<evidence type="ECO:0000256" key="1">
    <source>
        <dbReference type="ARBA" id="ARBA00004651"/>
    </source>
</evidence>
<accession>A0A829Y9E3</accession>
<dbReference type="PANTHER" id="PTHR47371:SF3">
    <property type="entry name" value="PHOSPHOGLYCEROL TRANSFERASE I"/>
    <property type="match status" value="1"/>
</dbReference>
<keyword evidence="9" id="KW-1185">Reference proteome</keyword>
<dbReference type="Proteomes" id="UP000445000">
    <property type="component" value="Unassembled WGS sequence"/>
</dbReference>
<dbReference type="InterPro" id="IPR050448">
    <property type="entry name" value="OpgB/LTA_synthase_biosynth"/>
</dbReference>
<dbReference type="RefSeq" id="WP_161811705.1">
    <property type="nucleotide sequence ID" value="NZ_BLJN01000002.1"/>
</dbReference>
<name>A0A829Y9E3_9GAMM</name>
<dbReference type="PANTHER" id="PTHR47371">
    <property type="entry name" value="LIPOTEICHOIC ACID SYNTHASE"/>
    <property type="match status" value="1"/>
</dbReference>
<dbReference type="Gene3D" id="3.40.720.10">
    <property type="entry name" value="Alkaline Phosphatase, subunit A"/>
    <property type="match status" value="1"/>
</dbReference>
<feature type="transmembrane region" description="Helical" evidence="6">
    <location>
        <begin position="82"/>
        <end position="102"/>
    </location>
</feature>
<dbReference type="InterPro" id="IPR017850">
    <property type="entry name" value="Alkaline_phosphatase_core_sf"/>
</dbReference>
<dbReference type="InterPro" id="IPR000917">
    <property type="entry name" value="Sulfatase_N"/>
</dbReference>
<feature type="transmembrane region" description="Helical" evidence="6">
    <location>
        <begin position="166"/>
        <end position="188"/>
    </location>
</feature>
<reference evidence="9" key="1">
    <citation type="submission" date="2020-01" db="EMBL/GenBank/DDBJ databases">
        <title>'Steroidobacter agaridevorans' sp. nov., agar-degrading bacteria isolated from rhizosphere soils.</title>
        <authorList>
            <person name="Ikenaga M."/>
            <person name="Kataoka M."/>
            <person name="Murouchi A."/>
            <person name="Katsuragi S."/>
            <person name="Sakai M."/>
        </authorList>
    </citation>
    <scope>NUCLEOTIDE SEQUENCE [LARGE SCALE GENOMIC DNA]</scope>
    <source>
        <strain evidence="9">YU21-B</strain>
    </source>
</reference>
<gene>
    <name evidence="8" type="ORF">GCM10011487_19570</name>
</gene>
<protein>
    <recommendedName>
        <fullName evidence="7">Sulfatase N-terminal domain-containing protein</fullName>
    </recommendedName>
</protein>
<feature type="transmembrane region" description="Helical" evidence="6">
    <location>
        <begin position="58"/>
        <end position="77"/>
    </location>
</feature>
<evidence type="ECO:0000256" key="4">
    <source>
        <dbReference type="ARBA" id="ARBA00022989"/>
    </source>
</evidence>
<feature type="domain" description="Sulfatase N-terminal" evidence="7">
    <location>
        <begin position="260"/>
        <end position="528"/>
    </location>
</feature>
<evidence type="ECO:0000256" key="6">
    <source>
        <dbReference type="SAM" id="Phobius"/>
    </source>
</evidence>
<dbReference type="CDD" id="cd16015">
    <property type="entry name" value="LTA_synthase"/>
    <property type="match status" value="1"/>
</dbReference>